<dbReference type="GO" id="GO:0000179">
    <property type="term" value="F:rRNA (adenine-N6,N6-)-dimethyltransferase activity"/>
    <property type="evidence" value="ECO:0007669"/>
    <property type="project" value="UniProtKB-UniRule"/>
</dbReference>
<keyword evidence="2 5" id="KW-0808">Transferase</keyword>
<dbReference type="Gene3D" id="3.40.50.150">
    <property type="entry name" value="Vaccinia Virus protein VP39"/>
    <property type="match status" value="1"/>
</dbReference>
<dbReference type="AlphaFoldDB" id="A0A0G2ACA0"/>
<evidence type="ECO:0000259" key="6">
    <source>
        <dbReference type="SMART" id="SM00650"/>
    </source>
</evidence>
<dbReference type="InterPro" id="IPR029063">
    <property type="entry name" value="SAM-dependent_MTases_sf"/>
</dbReference>
<accession>A0A0G2ACA0</accession>
<dbReference type="InterPro" id="IPR020598">
    <property type="entry name" value="rRNA_Ade_methylase_Trfase_N"/>
</dbReference>
<dbReference type="InterPro" id="IPR001737">
    <property type="entry name" value="KsgA/Erm"/>
</dbReference>
<keyword evidence="4 5" id="KW-0694">RNA-binding</keyword>
<dbReference type="PANTHER" id="PTHR11727:SF7">
    <property type="entry name" value="DIMETHYLADENOSINE TRANSFERASE-RELATED"/>
    <property type="match status" value="1"/>
</dbReference>
<name>A0A0G2ACA0_9BACT</name>
<dbReference type="EMBL" id="LCRF01000054">
    <property type="protein sequence ID" value="KKW30049.1"/>
    <property type="molecule type" value="Genomic_DNA"/>
</dbReference>
<sequence>MTPVRKRKGARLGQHFLTARWAAMKLAGTAVTSRGEIVLEIGPGKGALTKELLTFSDHVIAIEKDGILIEKLRETFKNELSDGRLTLVPADVRDVSPEKLGLVGGKYVLAANIPYYITGEIIRQFLTAATQPRAMVLLVQKEVAQHIVSKKESILSLSVKVFGSPRIVAKVGKGSFSPPPSVDSAILS</sequence>
<evidence type="ECO:0000313" key="8">
    <source>
        <dbReference type="Proteomes" id="UP000034445"/>
    </source>
</evidence>
<evidence type="ECO:0000256" key="5">
    <source>
        <dbReference type="PROSITE-ProRule" id="PRU01026"/>
    </source>
</evidence>
<feature type="non-terminal residue" evidence="7">
    <location>
        <position position="188"/>
    </location>
</feature>
<dbReference type="PROSITE" id="PS01131">
    <property type="entry name" value="RRNA_A_DIMETH"/>
    <property type="match status" value="1"/>
</dbReference>
<protein>
    <submittedName>
        <fullName evidence="7">Ribosomal RNA small subunit methyltransferase A</fullName>
    </submittedName>
</protein>
<evidence type="ECO:0000256" key="3">
    <source>
        <dbReference type="ARBA" id="ARBA00022691"/>
    </source>
</evidence>
<reference evidence="7 8" key="1">
    <citation type="journal article" date="2015" name="Nature">
        <title>rRNA introns, odd ribosomes, and small enigmatic genomes across a large radiation of phyla.</title>
        <authorList>
            <person name="Brown C.T."/>
            <person name="Hug L.A."/>
            <person name="Thomas B.C."/>
            <person name="Sharon I."/>
            <person name="Castelle C.J."/>
            <person name="Singh A."/>
            <person name="Wilkins M.J."/>
            <person name="Williams K.H."/>
            <person name="Banfield J.F."/>
        </authorList>
    </citation>
    <scope>NUCLEOTIDE SEQUENCE [LARGE SCALE GENOMIC DNA]</scope>
</reference>
<comment type="similarity">
    <text evidence="5">Belongs to the class I-like SAM-binding methyltransferase superfamily. rRNA adenine N(6)-methyltransferase family.</text>
</comment>
<dbReference type="CDD" id="cd02440">
    <property type="entry name" value="AdoMet_MTases"/>
    <property type="match status" value="1"/>
</dbReference>
<dbReference type="Pfam" id="PF00398">
    <property type="entry name" value="RrnaAD"/>
    <property type="match status" value="1"/>
</dbReference>
<feature type="binding site" evidence="5">
    <location>
        <position position="91"/>
    </location>
    <ligand>
        <name>S-adenosyl-L-methionine</name>
        <dbReference type="ChEBI" id="CHEBI:59789"/>
    </ligand>
</feature>
<evidence type="ECO:0000256" key="4">
    <source>
        <dbReference type="ARBA" id="ARBA00022884"/>
    </source>
</evidence>
<feature type="binding site" evidence="5">
    <location>
        <position position="112"/>
    </location>
    <ligand>
        <name>S-adenosyl-L-methionine</name>
        <dbReference type="ChEBI" id="CHEBI:59789"/>
    </ligand>
</feature>
<dbReference type="PROSITE" id="PS51689">
    <property type="entry name" value="SAM_RNA_A_N6_MT"/>
    <property type="match status" value="1"/>
</dbReference>
<dbReference type="SMART" id="SM00650">
    <property type="entry name" value="rADc"/>
    <property type="match status" value="1"/>
</dbReference>
<dbReference type="SUPFAM" id="SSF53335">
    <property type="entry name" value="S-adenosyl-L-methionine-dependent methyltransferases"/>
    <property type="match status" value="1"/>
</dbReference>
<feature type="binding site" evidence="5">
    <location>
        <position position="42"/>
    </location>
    <ligand>
        <name>S-adenosyl-L-methionine</name>
        <dbReference type="ChEBI" id="CHEBI:59789"/>
    </ligand>
</feature>
<dbReference type="Proteomes" id="UP000034445">
    <property type="component" value="Unassembled WGS sequence"/>
</dbReference>
<evidence type="ECO:0000256" key="2">
    <source>
        <dbReference type="ARBA" id="ARBA00022679"/>
    </source>
</evidence>
<proteinExistence type="inferred from homology"/>
<dbReference type="GO" id="GO:0003723">
    <property type="term" value="F:RNA binding"/>
    <property type="evidence" value="ECO:0007669"/>
    <property type="project" value="UniProtKB-UniRule"/>
</dbReference>
<evidence type="ECO:0000313" key="7">
    <source>
        <dbReference type="EMBL" id="KKW30049.1"/>
    </source>
</evidence>
<feature type="binding site" evidence="5">
    <location>
        <position position="15"/>
    </location>
    <ligand>
        <name>S-adenosyl-L-methionine</name>
        <dbReference type="ChEBI" id="CHEBI:59789"/>
    </ligand>
</feature>
<keyword evidence="3 5" id="KW-0949">S-adenosyl-L-methionine</keyword>
<feature type="domain" description="Ribosomal RNA adenine methylase transferase N-terminal" evidence="6">
    <location>
        <begin position="22"/>
        <end position="188"/>
    </location>
</feature>
<dbReference type="PANTHER" id="PTHR11727">
    <property type="entry name" value="DIMETHYLADENOSINE TRANSFERASE"/>
    <property type="match status" value="1"/>
</dbReference>
<organism evidence="7 8">
    <name type="scientific">Candidatus Kaiserbacteria bacterium GW2011_GWC2_52_8b</name>
    <dbReference type="NCBI Taxonomy" id="1618676"/>
    <lineage>
        <taxon>Bacteria</taxon>
        <taxon>Candidatus Kaiseribacteriota</taxon>
    </lineage>
</organism>
<gene>
    <name evidence="7" type="ORF">UY74_C0054G0001</name>
</gene>
<keyword evidence="1 5" id="KW-0489">Methyltransferase</keyword>
<evidence type="ECO:0000256" key="1">
    <source>
        <dbReference type="ARBA" id="ARBA00022603"/>
    </source>
</evidence>
<comment type="caution">
    <text evidence="7">The sequence shown here is derived from an EMBL/GenBank/DDBJ whole genome shotgun (WGS) entry which is preliminary data.</text>
</comment>
<dbReference type="InterPro" id="IPR020596">
    <property type="entry name" value="rRNA_Ade_Mease_Trfase_CS"/>
</dbReference>
<feature type="binding site" evidence="5">
    <location>
        <position position="63"/>
    </location>
    <ligand>
        <name>S-adenosyl-L-methionine</name>
        <dbReference type="ChEBI" id="CHEBI:59789"/>
    </ligand>
</feature>
<feature type="binding site" evidence="5">
    <location>
        <position position="17"/>
    </location>
    <ligand>
        <name>S-adenosyl-L-methionine</name>
        <dbReference type="ChEBI" id="CHEBI:59789"/>
    </ligand>
</feature>